<dbReference type="Pfam" id="PF17648">
    <property type="entry name" value="Luciferase"/>
    <property type="match status" value="1"/>
</dbReference>
<dbReference type="RefSeq" id="WP_075029523.1">
    <property type="nucleotide sequence ID" value="NZ_FONR01000009.1"/>
</dbReference>
<proteinExistence type="predicted"/>
<gene>
    <name evidence="2" type="ORF">SAMN02787118_109290</name>
</gene>
<organism evidence="2 3">
    <name type="scientific">Streptomyces mirabilis</name>
    <dbReference type="NCBI Taxonomy" id="68239"/>
    <lineage>
        <taxon>Bacteria</taxon>
        <taxon>Bacillati</taxon>
        <taxon>Actinomycetota</taxon>
        <taxon>Actinomycetes</taxon>
        <taxon>Kitasatosporales</taxon>
        <taxon>Streptomycetaceae</taxon>
        <taxon>Streptomyces</taxon>
    </lineage>
</organism>
<dbReference type="Proteomes" id="UP000181942">
    <property type="component" value="Unassembled WGS sequence"/>
</dbReference>
<evidence type="ECO:0000259" key="1">
    <source>
        <dbReference type="Pfam" id="PF17648"/>
    </source>
</evidence>
<accession>A0A1I2K5T7</accession>
<name>A0A1I2K5T7_9ACTN</name>
<evidence type="ECO:0000313" key="2">
    <source>
        <dbReference type="EMBL" id="SFF61530.1"/>
    </source>
</evidence>
<dbReference type="OrthoDB" id="4321985at2"/>
<evidence type="ECO:0000313" key="3">
    <source>
        <dbReference type="Proteomes" id="UP000181942"/>
    </source>
</evidence>
<sequence>MTLALRAMAQLASRPDLTETPPSCGTGRALRTVHNEIVHFHTDQDVDLHLTARAIRRFEDHLRGATAVRLVPGSRWVTIRLEVETDMDLLLTLVSLALQAHQAWPVSRDTPSAKCNDHLDMALPRDNSSGS</sequence>
<protein>
    <recommendedName>
        <fullName evidence="1">Luciferase domain-containing protein</fullName>
    </recommendedName>
</protein>
<dbReference type="EMBL" id="FONR01000009">
    <property type="protein sequence ID" value="SFF61530.1"/>
    <property type="molecule type" value="Genomic_DNA"/>
</dbReference>
<feature type="domain" description="Luciferase" evidence="1">
    <location>
        <begin position="35"/>
        <end position="97"/>
    </location>
</feature>
<dbReference type="InterPro" id="IPR040841">
    <property type="entry name" value="Luciferase_dom"/>
</dbReference>
<reference evidence="2 3" key="1">
    <citation type="submission" date="2016-10" db="EMBL/GenBank/DDBJ databases">
        <authorList>
            <person name="de Groot N.N."/>
        </authorList>
    </citation>
    <scope>NUCLEOTIDE SEQUENCE [LARGE SCALE GENOMIC DNA]</scope>
    <source>
        <strain evidence="2 3">OK461</strain>
    </source>
</reference>
<dbReference type="AlphaFoldDB" id="A0A1I2K5T7"/>